<reference evidence="5" key="2">
    <citation type="submission" date="2025-08" db="UniProtKB">
        <authorList>
            <consortium name="Ensembl"/>
        </authorList>
    </citation>
    <scope>IDENTIFICATION</scope>
</reference>
<evidence type="ECO:0000313" key="5">
    <source>
        <dbReference type="Ensembl" id="ENSMZEP00005007743.1"/>
    </source>
</evidence>
<reference evidence="5" key="3">
    <citation type="submission" date="2025-09" db="UniProtKB">
        <authorList>
            <consortium name="Ensembl"/>
        </authorList>
    </citation>
    <scope>IDENTIFICATION</scope>
</reference>
<dbReference type="Gene3D" id="1.25.40.20">
    <property type="entry name" value="Ankyrin repeat-containing domain"/>
    <property type="match status" value="1"/>
</dbReference>
<feature type="repeat" description="ANK" evidence="3">
    <location>
        <begin position="101"/>
        <end position="133"/>
    </location>
</feature>
<dbReference type="InterPro" id="IPR002110">
    <property type="entry name" value="Ankyrin_rpt"/>
</dbReference>
<dbReference type="GO" id="GO:0005634">
    <property type="term" value="C:nucleus"/>
    <property type="evidence" value="ECO:0007669"/>
    <property type="project" value="TreeGrafter"/>
</dbReference>
<accession>A0A3P9BCY1</accession>
<evidence type="ECO:0000256" key="3">
    <source>
        <dbReference type="PROSITE-ProRule" id="PRU00023"/>
    </source>
</evidence>
<dbReference type="AlphaFoldDB" id="A0A3P9BCY1"/>
<feature type="region of interest" description="Disordered" evidence="4">
    <location>
        <begin position="145"/>
        <end position="168"/>
    </location>
</feature>
<dbReference type="Pfam" id="PF00023">
    <property type="entry name" value="Ank"/>
    <property type="match status" value="1"/>
</dbReference>
<dbReference type="Pfam" id="PF12796">
    <property type="entry name" value="Ank_2"/>
    <property type="match status" value="1"/>
</dbReference>
<evidence type="ECO:0000313" key="6">
    <source>
        <dbReference type="Proteomes" id="UP000265160"/>
    </source>
</evidence>
<dbReference type="SUPFAM" id="SSF48403">
    <property type="entry name" value="Ankyrin repeat"/>
    <property type="match status" value="1"/>
</dbReference>
<dbReference type="PROSITE" id="PS50297">
    <property type="entry name" value="ANK_REP_REGION"/>
    <property type="match status" value="2"/>
</dbReference>
<protein>
    <submittedName>
        <fullName evidence="5">Cyclin-dependent kinase inhibitor 2C (p18, inhibits CDK4)</fullName>
    </submittedName>
</protein>
<reference evidence="5 6" key="1">
    <citation type="journal article" date="2014" name="Nature">
        <title>The genomic substrate for adaptive radiation in African cichlid fish.</title>
        <authorList>
            <person name="Brawand D."/>
            <person name="Wagner C.E."/>
            <person name="Li Y.I."/>
            <person name="Malinsky M."/>
            <person name="Keller I."/>
            <person name="Fan S."/>
            <person name="Simakov O."/>
            <person name="Ng A.Y."/>
            <person name="Lim Z.W."/>
            <person name="Bezault E."/>
            <person name="Turner-Maier J."/>
            <person name="Johnson J."/>
            <person name="Alcazar R."/>
            <person name="Noh H.J."/>
            <person name="Russell P."/>
            <person name="Aken B."/>
            <person name="Alfoldi J."/>
            <person name="Amemiya C."/>
            <person name="Azzouzi N."/>
            <person name="Baroiller J.F."/>
            <person name="Barloy-Hubler F."/>
            <person name="Berlin A."/>
            <person name="Bloomquist R."/>
            <person name="Carleton K.L."/>
            <person name="Conte M.A."/>
            <person name="D'Cotta H."/>
            <person name="Eshel O."/>
            <person name="Gaffney L."/>
            <person name="Galibert F."/>
            <person name="Gante H.F."/>
            <person name="Gnerre S."/>
            <person name="Greuter L."/>
            <person name="Guyon R."/>
            <person name="Haddad N.S."/>
            <person name="Haerty W."/>
            <person name="Harris R.M."/>
            <person name="Hofmann H.A."/>
            <person name="Hourlier T."/>
            <person name="Hulata G."/>
            <person name="Jaffe D.B."/>
            <person name="Lara M."/>
            <person name="Lee A.P."/>
            <person name="MacCallum I."/>
            <person name="Mwaiko S."/>
            <person name="Nikaido M."/>
            <person name="Nishihara H."/>
            <person name="Ozouf-Costaz C."/>
            <person name="Penman D.J."/>
            <person name="Przybylski D."/>
            <person name="Rakotomanga M."/>
            <person name="Renn S.C.P."/>
            <person name="Ribeiro F.J."/>
            <person name="Ron M."/>
            <person name="Salzburger W."/>
            <person name="Sanchez-Pulido L."/>
            <person name="Santos M.E."/>
            <person name="Searle S."/>
            <person name="Sharpe T."/>
            <person name="Swofford R."/>
            <person name="Tan F.J."/>
            <person name="Williams L."/>
            <person name="Young S."/>
            <person name="Yin S."/>
            <person name="Okada N."/>
            <person name="Kocher T.D."/>
            <person name="Miska E.A."/>
            <person name="Lander E.S."/>
            <person name="Venkatesh B."/>
            <person name="Fernald R.D."/>
            <person name="Meyer A."/>
            <person name="Ponting C.P."/>
            <person name="Streelman J.T."/>
            <person name="Lindblad-Toh K."/>
            <person name="Seehausen O."/>
            <person name="Di Palma F."/>
        </authorList>
    </citation>
    <scope>NUCLEOTIDE SEQUENCE</scope>
</reference>
<evidence type="ECO:0000256" key="4">
    <source>
        <dbReference type="SAM" id="MobiDB-lite"/>
    </source>
</evidence>
<evidence type="ECO:0000256" key="2">
    <source>
        <dbReference type="ARBA" id="ARBA00023043"/>
    </source>
</evidence>
<feature type="compositionally biased region" description="Polar residues" evidence="4">
    <location>
        <begin position="151"/>
        <end position="168"/>
    </location>
</feature>
<evidence type="ECO:0000256" key="1">
    <source>
        <dbReference type="ARBA" id="ARBA00022737"/>
    </source>
</evidence>
<sequence>MSLSDQLCNACATGNLLEIITLLQNGADVNIKNVFNRTAIQVMKLGDSRVIETLLQAGANPNVPDPSCGLTVTHDAAREGFVDSVRVLLNYGADVNIADERGNLPLHLAASRGHLEVVRLLIGYTENRGVRNNDGLTAEQLARGNGHTDTDLYSQSGGKNTLQHLLTK</sequence>
<dbReference type="Ensembl" id="ENSMZET00005008061.1">
    <property type="protein sequence ID" value="ENSMZEP00005007743.1"/>
    <property type="gene ID" value="ENSMZEG00005004562.1"/>
</dbReference>
<name>A0A3P9BCY1_9CICH</name>
<dbReference type="SMART" id="SM00248">
    <property type="entry name" value="ANK"/>
    <property type="match status" value="4"/>
</dbReference>
<proteinExistence type="predicted"/>
<dbReference type="GO" id="GO:0005737">
    <property type="term" value="C:cytoplasm"/>
    <property type="evidence" value="ECO:0007669"/>
    <property type="project" value="TreeGrafter"/>
</dbReference>
<dbReference type="STRING" id="106582.ENSMZEP00005007743"/>
<dbReference type="InterPro" id="IPR050776">
    <property type="entry name" value="Ank_Repeat/CDKN_Inhibitor"/>
</dbReference>
<organism evidence="5 6">
    <name type="scientific">Maylandia zebra</name>
    <name type="common">zebra mbuna</name>
    <dbReference type="NCBI Taxonomy" id="106582"/>
    <lineage>
        <taxon>Eukaryota</taxon>
        <taxon>Metazoa</taxon>
        <taxon>Chordata</taxon>
        <taxon>Craniata</taxon>
        <taxon>Vertebrata</taxon>
        <taxon>Euteleostomi</taxon>
        <taxon>Actinopterygii</taxon>
        <taxon>Neopterygii</taxon>
        <taxon>Teleostei</taxon>
        <taxon>Neoteleostei</taxon>
        <taxon>Acanthomorphata</taxon>
        <taxon>Ovalentaria</taxon>
        <taxon>Cichlomorphae</taxon>
        <taxon>Cichliformes</taxon>
        <taxon>Cichlidae</taxon>
        <taxon>African cichlids</taxon>
        <taxon>Pseudocrenilabrinae</taxon>
        <taxon>Haplochromini</taxon>
        <taxon>Maylandia</taxon>
        <taxon>Maylandia zebra complex</taxon>
    </lineage>
</organism>
<feature type="repeat" description="ANK" evidence="3">
    <location>
        <begin position="68"/>
        <end position="100"/>
    </location>
</feature>
<dbReference type="InterPro" id="IPR036770">
    <property type="entry name" value="Ankyrin_rpt-contain_sf"/>
</dbReference>
<dbReference type="GO" id="GO:2000045">
    <property type="term" value="P:regulation of G1/S transition of mitotic cell cycle"/>
    <property type="evidence" value="ECO:0007669"/>
    <property type="project" value="TreeGrafter"/>
</dbReference>
<keyword evidence="1" id="KW-0677">Repeat</keyword>
<keyword evidence="6" id="KW-1185">Reference proteome</keyword>
<dbReference type="Proteomes" id="UP000265160">
    <property type="component" value="LG23"/>
</dbReference>
<dbReference type="PROSITE" id="PS50088">
    <property type="entry name" value="ANK_REPEAT"/>
    <property type="match status" value="2"/>
</dbReference>
<dbReference type="GO" id="GO:0004861">
    <property type="term" value="F:cyclin-dependent protein serine/threonine kinase inhibitor activity"/>
    <property type="evidence" value="ECO:0007669"/>
    <property type="project" value="TreeGrafter"/>
</dbReference>
<dbReference type="GO" id="GO:0019901">
    <property type="term" value="F:protein kinase binding"/>
    <property type="evidence" value="ECO:0007669"/>
    <property type="project" value="TreeGrafter"/>
</dbReference>
<dbReference type="GO" id="GO:0008285">
    <property type="term" value="P:negative regulation of cell population proliferation"/>
    <property type="evidence" value="ECO:0007669"/>
    <property type="project" value="TreeGrafter"/>
</dbReference>
<dbReference type="PANTHER" id="PTHR24201">
    <property type="entry name" value="ANK_REP_REGION DOMAIN-CONTAINING PROTEIN"/>
    <property type="match status" value="1"/>
</dbReference>
<keyword evidence="2 3" id="KW-0040">ANK repeat</keyword>
<dbReference type="PANTHER" id="PTHR24201:SF8">
    <property type="entry name" value="CYCLIN-DEPENDENT KINASE 4 INHIBITOR B"/>
    <property type="match status" value="1"/>
</dbReference>
<dbReference type="GeneTree" id="ENSGT00940000160194"/>